<dbReference type="SUPFAM" id="SSF56935">
    <property type="entry name" value="Porins"/>
    <property type="match status" value="1"/>
</dbReference>
<evidence type="ECO:0000313" key="16">
    <source>
        <dbReference type="EMBL" id="GHH10579.1"/>
    </source>
</evidence>
<feature type="region of interest" description="Disordered" evidence="12">
    <location>
        <begin position="26"/>
        <end position="49"/>
    </location>
</feature>
<evidence type="ECO:0000256" key="1">
    <source>
        <dbReference type="ARBA" id="ARBA00004571"/>
    </source>
</evidence>
<keyword evidence="16" id="KW-0675">Receptor</keyword>
<dbReference type="EMBL" id="BNAQ01000001">
    <property type="protein sequence ID" value="GHH10579.1"/>
    <property type="molecule type" value="Genomic_DNA"/>
</dbReference>
<feature type="compositionally biased region" description="Low complexity" evidence="12">
    <location>
        <begin position="26"/>
        <end position="44"/>
    </location>
</feature>
<evidence type="ECO:0000313" key="17">
    <source>
        <dbReference type="Proteomes" id="UP000652430"/>
    </source>
</evidence>
<dbReference type="PANTHER" id="PTHR47234">
    <property type="match status" value="1"/>
</dbReference>
<dbReference type="Pfam" id="PF00593">
    <property type="entry name" value="TonB_dep_Rec_b-barrel"/>
    <property type="match status" value="1"/>
</dbReference>
<dbReference type="InterPro" id="IPR012910">
    <property type="entry name" value="Plug_dom"/>
</dbReference>
<evidence type="ECO:0000256" key="10">
    <source>
        <dbReference type="PROSITE-ProRule" id="PRU10144"/>
    </source>
</evidence>
<comment type="caution">
    <text evidence="16">The sequence shown here is derived from an EMBL/GenBank/DDBJ whole genome shotgun (WGS) entry which is preliminary data.</text>
</comment>
<dbReference type="InterPro" id="IPR036942">
    <property type="entry name" value="Beta-barrel_TonB_sf"/>
</dbReference>
<evidence type="ECO:0000256" key="2">
    <source>
        <dbReference type="ARBA" id="ARBA00022448"/>
    </source>
</evidence>
<evidence type="ECO:0000259" key="14">
    <source>
        <dbReference type="Pfam" id="PF00593"/>
    </source>
</evidence>
<sequence>MVFRHSVSLGALSAALVFATPAFAQQTSADSSASQDQSTATRTAVMTGQAAPEETGADIMVTGTRIPSRPNITAAAPITSVTSADIKAQSPSNIEEVLNRLPQISPDSQQNYQDSDGRQRIKLRSLGFERTLVLVDGKRLGTQNGEDAGIIPVSLIERVDVLTGGASSVYGSDAVAGVVNFILKPDFKGIRVDANYNFYNHINRANIVTDQAQKNGFPTNTGMVTDGGRADLTLTAGTALFDDKLKVSGFVNYKHADLVPYGNRSTSACQLIQTGKDGPLSCSLSSYSKSGYISPRSGANNGTAYINNPDGTRTFVPYGPGPNNAANPYDNYSYQRADERVNAGGFASLKLSPEIELYGSGLWFRDKSTNNVPTRVFAYNNYGSTPYQVNCNNPYLSGSQATALCGAAAGTSALVPLDIRYRLNAPDLVDTYINTGIRATGGVRGKIGTAWTYDVGGVYARNQQDWMPATLPNFSRINQALNVVNVGGTPTCAVGAAAGCVPFDAFSAGNANQAFVNFISGGVDPEKQRTVNTLTNVLANVTGDLGKYGITSPFAEQGLAFAAGVEYREDRLTSVGNAAFRADYGGSDSNLSQHVWEGNIELQAPLVQHKPLIEQLQVNGGFRLSKYNTNPDKFTTWKLEGLYSPVRDIVLRASFNKAQRAPTVTETYQATNINFSKQGGSQNDFCAPVPRLIADPARPGQTITTTAPLASQAVCRATGLSDALYGSALLLCPDNQCTVRSGGFTASPETAYTQTYGIILKPSFIPGLVLSVDRYRIKINNSLGYNDDSYYTDGCMRSNGDPFFCSGIVRAANGTLYATANTNPTSGFIRAGTTNYYFSISRGYDFQGQYGVRLGSVGKLDMSFNGSLTTFAGGQDSPLQPQRNCAGYYGNGCSQLLPKWSHGLRTTYTTPNGVFNASFNWRYVGSLTSANNSGDPAIGGTPDRAQTTFYRIAPISYFDLALTFNIAKRYSLRLISNNLLDKSAPILPNSYDISLARSNTIPARYDSLGRNIAIGFTANF</sequence>
<protein>
    <submittedName>
        <fullName evidence="16">TonB-dependent receptor</fullName>
    </submittedName>
</protein>
<accession>A0ABQ3LAU0</accession>
<evidence type="ECO:0000256" key="8">
    <source>
        <dbReference type="ARBA" id="ARBA00023237"/>
    </source>
</evidence>
<keyword evidence="8 9" id="KW-0998">Cell outer membrane</keyword>
<dbReference type="Gene3D" id="2.40.170.20">
    <property type="entry name" value="TonB-dependent receptor, beta-barrel domain"/>
    <property type="match status" value="1"/>
</dbReference>
<evidence type="ECO:0000256" key="6">
    <source>
        <dbReference type="ARBA" id="ARBA00023077"/>
    </source>
</evidence>
<evidence type="ECO:0000259" key="15">
    <source>
        <dbReference type="Pfam" id="PF07715"/>
    </source>
</evidence>
<keyword evidence="3 9" id="KW-1134">Transmembrane beta strand</keyword>
<feature type="signal peptide" evidence="13">
    <location>
        <begin position="1"/>
        <end position="24"/>
    </location>
</feature>
<dbReference type="PROSITE" id="PS01156">
    <property type="entry name" value="TONB_DEPENDENT_REC_2"/>
    <property type="match status" value="1"/>
</dbReference>
<dbReference type="InterPro" id="IPR000531">
    <property type="entry name" value="Beta-barrel_TonB"/>
</dbReference>
<evidence type="ECO:0000256" key="13">
    <source>
        <dbReference type="SAM" id="SignalP"/>
    </source>
</evidence>
<feature type="chain" id="PRO_5047244667" evidence="13">
    <location>
        <begin position="25"/>
        <end position="1020"/>
    </location>
</feature>
<feature type="short sequence motif" description="TonB C-terminal box" evidence="10">
    <location>
        <begin position="1003"/>
        <end position="1020"/>
    </location>
</feature>
<keyword evidence="4 9" id="KW-0812">Transmembrane</keyword>
<evidence type="ECO:0000256" key="12">
    <source>
        <dbReference type="SAM" id="MobiDB-lite"/>
    </source>
</evidence>
<feature type="domain" description="TonB-dependent receptor plug" evidence="15">
    <location>
        <begin position="73"/>
        <end position="178"/>
    </location>
</feature>
<keyword evidence="17" id="KW-1185">Reference proteome</keyword>
<dbReference type="PROSITE" id="PS52016">
    <property type="entry name" value="TONB_DEPENDENT_REC_3"/>
    <property type="match status" value="1"/>
</dbReference>
<comment type="subcellular location">
    <subcellularLocation>
        <location evidence="1 9">Cell outer membrane</location>
        <topology evidence="1 9">Multi-pass membrane protein</topology>
    </subcellularLocation>
</comment>
<keyword evidence="7 9" id="KW-0472">Membrane</keyword>
<evidence type="ECO:0000256" key="11">
    <source>
        <dbReference type="RuleBase" id="RU003357"/>
    </source>
</evidence>
<name>A0ABQ3LAU0_9SPHN</name>
<evidence type="ECO:0000256" key="4">
    <source>
        <dbReference type="ARBA" id="ARBA00022692"/>
    </source>
</evidence>
<dbReference type="PANTHER" id="PTHR47234:SF2">
    <property type="entry name" value="TONB-DEPENDENT RECEPTOR"/>
    <property type="match status" value="1"/>
</dbReference>
<evidence type="ECO:0000256" key="9">
    <source>
        <dbReference type="PROSITE-ProRule" id="PRU01360"/>
    </source>
</evidence>
<dbReference type="Proteomes" id="UP000652430">
    <property type="component" value="Unassembled WGS sequence"/>
</dbReference>
<keyword evidence="5 13" id="KW-0732">Signal</keyword>
<reference evidence="17" key="1">
    <citation type="journal article" date="2019" name="Int. J. Syst. Evol. Microbiol.">
        <title>The Global Catalogue of Microorganisms (GCM) 10K type strain sequencing project: providing services to taxonomists for standard genome sequencing and annotation.</title>
        <authorList>
            <consortium name="The Broad Institute Genomics Platform"/>
            <consortium name="The Broad Institute Genome Sequencing Center for Infectious Disease"/>
            <person name="Wu L."/>
            <person name="Ma J."/>
        </authorList>
    </citation>
    <scope>NUCLEOTIDE SEQUENCE [LARGE SCALE GENOMIC DNA]</scope>
    <source>
        <strain evidence="17">CGMCC 1.8957</strain>
    </source>
</reference>
<dbReference type="RefSeq" id="WP_189675227.1">
    <property type="nucleotide sequence ID" value="NZ_BNAQ01000001.1"/>
</dbReference>
<proteinExistence type="inferred from homology"/>
<organism evidence="16 17">
    <name type="scientific">Sphingomonas glacialis</name>
    <dbReference type="NCBI Taxonomy" id="658225"/>
    <lineage>
        <taxon>Bacteria</taxon>
        <taxon>Pseudomonadati</taxon>
        <taxon>Pseudomonadota</taxon>
        <taxon>Alphaproteobacteria</taxon>
        <taxon>Sphingomonadales</taxon>
        <taxon>Sphingomonadaceae</taxon>
        <taxon>Sphingomonas</taxon>
    </lineage>
</organism>
<keyword evidence="6 11" id="KW-0798">TonB box</keyword>
<dbReference type="InterPro" id="IPR039426">
    <property type="entry name" value="TonB-dep_rcpt-like"/>
</dbReference>
<dbReference type="InterPro" id="IPR037066">
    <property type="entry name" value="Plug_dom_sf"/>
</dbReference>
<dbReference type="Gene3D" id="2.170.130.10">
    <property type="entry name" value="TonB-dependent receptor, plug domain"/>
    <property type="match status" value="1"/>
</dbReference>
<comment type="similarity">
    <text evidence="9 11">Belongs to the TonB-dependent receptor family.</text>
</comment>
<dbReference type="InterPro" id="IPR010917">
    <property type="entry name" value="TonB_rcpt_CS"/>
</dbReference>
<keyword evidence="2 9" id="KW-0813">Transport</keyword>
<evidence type="ECO:0000256" key="3">
    <source>
        <dbReference type="ARBA" id="ARBA00022452"/>
    </source>
</evidence>
<feature type="domain" description="TonB-dependent receptor-like beta-barrel" evidence="14">
    <location>
        <begin position="445"/>
        <end position="979"/>
    </location>
</feature>
<gene>
    <name evidence="16" type="primary">btuB</name>
    <name evidence="16" type="ORF">GCM10008023_08520</name>
</gene>
<dbReference type="Pfam" id="PF07715">
    <property type="entry name" value="Plug"/>
    <property type="match status" value="1"/>
</dbReference>
<evidence type="ECO:0000256" key="5">
    <source>
        <dbReference type="ARBA" id="ARBA00022729"/>
    </source>
</evidence>
<evidence type="ECO:0000256" key="7">
    <source>
        <dbReference type="ARBA" id="ARBA00023136"/>
    </source>
</evidence>